<evidence type="ECO:0000256" key="1">
    <source>
        <dbReference type="ARBA" id="ARBA00002860"/>
    </source>
</evidence>
<evidence type="ECO:0000256" key="10">
    <source>
        <dbReference type="ARBA" id="ARBA00023180"/>
    </source>
</evidence>
<dbReference type="InterPro" id="IPR006644">
    <property type="entry name" value="Cadg"/>
</dbReference>
<feature type="transmembrane region" description="Helical" evidence="13">
    <location>
        <begin position="306"/>
        <end position="328"/>
    </location>
</feature>
<evidence type="ECO:0000256" key="8">
    <source>
        <dbReference type="ARBA" id="ARBA00022989"/>
    </source>
</evidence>
<dbReference type="InterPro" id="IPR015919">
    <property type="entry name" value="Cadherin-like_sf"/>
</dbReference>
<dbReference type="GO" id="GO:0042383">
    <property type="term" value="C:sarcolemma"/>
    <property type="evidence" value="ECO:0007669"/>
    <property type="project" value="UniProtKB-SubCell"/>
</dbReference>
<dbReference type="Pfam" id="PF20989">
    <property type="entry name" value="Sarcoglycan_2_C"/>
    <property type="match status" value="1"/>
</dbReference>
<feature type="domain" description="Dystroglycan-type cadherin-like" evidence="14">
    <location>
        <begin position="42"/>
        <end position="147"/>
    </location>
</feature>
<dbReference type="InterPro" id="IPR008908">
    <property type="entry name" value="Sarcoglycan_alpha/epsilon"/>
</dbReference>
<evidence type="ECO:0000256" key="3">
    <source>
        <dbReference type="ARBA" id="ARBA00004513"/>
    </source>
</evidence>
<dbReference type="GO" id="GO:0016012">
    <property type="term" value="C:sarcoglycan complex"/>
    <property type="evidence" value="ECO:0007669"/>
    <property type="project" value="InterPro"/>
</dbReference>
<dbReference type="GeneID" id="102983909"/>
<gene>
    <name evidence="16" type="primary">SGCA</name>
</gene>
<dbReference type="CTD" id="6442"/>
<evidence type="ECO:0000313" key="16">
    <source>
        <dbReference type="RefSeq" id="XP_028339487.1"/>
    </source>
</evidence>
<keyword evidence="11" id="KW-0206">Cytoskeleton</keyword>
<dbReference type="Proteomes" id="UP000248484">
    <property type="component" value="Unplaced"/>
</dbReference>
<keyword evidence="8 13" id="KW-1133">Transmembrane helix</keyword>
<evidence type="ECO:0000256" key="4">
    <source>
        <dbReference type="ARBA" id="ARBA00007721"/>
    </source>
</evidence>
<sequence>MPVLRLERQGQVGAAMAAVLIWISLLVGLLAGLGRTEAQQTTLHPLVGRIFVHTLDRENFLHLPELVVAVPDTVPITYHAHLQGHPDLPRWLRYAQRSPHQPGFLYGTATPADRGRQVIEVTAYNRDSFDTTRQRLVLLIGDPEGPLLPYQAEFLVRSHDVEEVLPSTPAGRFLTALGGLWEPGELQLLNITSALDRGGRVPLPIEGRKEGVYIKVGSASPFSTCLKMAASPDSQARCAQGQPPLLSCYDTLAPHFRVDWCNVSLVDKSVPEPADEVPTPGDGILEHDPFFCPPTEATAREFLTDALVTLLVPLLVALLLSLLLAYVMCCRREGRLKRDLATSEFIFQIIQNCDSAAWFSPVSDFIVSRWSTIAPSAGIQRSCDRWQLAERCPGHSLPCPCSMCAQASGCPREWTAPGCPSSWTSTEGPQSSSPGLLLPSLPTHRAATTHGHILPSDSSSRTSGPQAENKQSDEDGLG</sequence>
<dbReference type="RefSeq" id="XP_028339487.1">
    <property type="nucleotide sequence ID" value="XM_028483686.1"/>
</dbReference>
<dbReference type="GO" id="GO:0005856">
    <property type="term" value="C:cytoskeleton"/>
    <property type="evidence" value="ECO:0007669"/>
    <property type="project" value="UniProtKB-SubCell"/>
</dbReference>
<name>A0A455ASD9_PHYMC</name>
<evidence type="ECO:0000256" key="11">
    <source>
        <dbReference type="ARBA" id="ARBA00023212"/>
    </source>
</evidence>
<evidence type="ECO:0000313" key="15">
    <source>
        <dbReference type="Proteomes" id="UP000248484"/>
    </source>
</evidence>
<dbReference type="SMART" id="SM00736">
    <property type="entry name" value="CADG"/>
    <property type="match status" value="1"/>
</dbReference>
<feature type="compositionally biased region" description="Low complexity" evidence="12">
    <location>
        <begin position="428"/>
        <end position="442"/>
    </location>
</feature>
<evidence type="ECO:0000256" key="7">
    <source>
        <dbReference type="ARBA" id="ARBA00022692"/>
    </source>
</evidence>
<dbReference type="AlphaFoldDB" id="A0A455ASD9"/>
<comment type="function">
    <text evidence="1">Component of the sarcoglycan complex, a subcomplex of the dystrophin-glycoprotein complex which forms a link between the F-actin cytoskeleton and the extracellular matrix.</text>
</comment>
<feature type="transmembrane region" description="Helical" evidence="13">
    <location>
        <begin position="12"/>
        <end position="33"/>
    </location>
</feature>
<dbReference type="Pfam" id="PF05510">
    <property type="entry name" value="Sarcoglycan_2"/>
    <property type="match status" value="1"/>
</dbReference>
<feature type="region of interest" description="Disordered" evidence="12">
    <location>
        <begin position="421"/>
        <end position="478"/>
    </location>
</feature>
<dbReference type="InParanoid" id="A0A455ASD9"/>
<comment type="similarity">
    <text evidence="4">Belongs to the sarcoglycan alpha/epsilon family.</text>
</comment>
<dbReference type="PANTHER" id="PTHR10132:SF16">
    <property type="entry name" value="ALPHA-SARCOGLYCAN"/>
    <property type="match status" value="1"/>
</dbReference>
<protein>
    <submittedName>
        <fullName evidence="16">Alpha-sarcoglycan isoform X1</fullName>
    </submittedName>
</protein>
<keyword evidence="15" id="KW-1185">Reference proteome</keyword>
<keyword evidence="6" id="KW-0963">Cytoplasm</keyword>
<keyword evidence="9 13" id="KW-0472">Membrane</keyword>
<comment type="subcellular location">
    <subcellularLocation>
        <location evidence="3">Cell membrane</location>
        <location evidence="3">Sarcolemma</location>
        <topology evidence="3">Single-pass membrane protein</topology>
    </subcellularLocation>
    <subcellularLocation>
        <location evidence="2">Cytoplasm</location>
        <location evidence="2">Cytoskeleton</location>
    </subcellularLocation>
</comment>
<dbReference type="GO" id="GO:0005509">
    <property type="term" value="F:calcium ion binding"/>
    <property type="evidence" value="ECO:0007669"/>
    <property type="project" value="InterPro"/>
</dbReference>
<evidence type="ECO:0000256" key="6">
    <source>
        <dbReference type="ARBA" id="ARBA00022490"/>
    </source>
</evidence>
<keyword evidence="5" id="KW-1003">Cell membrane</keyword>
<dbReference type="OrthoDB" id="10019906at2759"/>
<evidence type="ECO:0000256" key="9">
    <source>
        <dbReference type="ARBA" id="ARBA00023136"/>
    </source>
</evidence>
<accession>A0A455ASD9</accession>
<keyword evidence="10" id="KW-0325">Glycoprotein</keyword>
<reference evidence="16" key="1">
    <citation type="submission" date="2025-08" db="UniProtKB">
        <authorList>
            <consortium name="RefSeq"/>
        </authorList>
    </citation>
    <scope>IDENTIFICATION</scope>
    <source>
        <tissue evidence="16">Muscle</tissue>
    </source>
</reference>
<evidence type="ECO:0000256" key="13">
    <source>
        <dbReference type="SAM" id="Phobius"/>
    </source>
</evidence>
<feature type="compositionally biased region" description="Polar residues" evidence="12">
    <location>
        <begin position="456"/>
        <end position="469"/>
    </location>
</feature>
<organism evidence="15 16">
    <name type="scientific">Physeter macrocephalus</name>
    <name type="common">Sperm whale</name>
    <name type="synonym">Physeter catodon</name>
    <dbReference type="NCBI Taxonomy" id="9755"/>
    <lineage>
        <taxon>Eukaryota</taxon>
        <taxon>Metazoa</taxon>
        <taxon>Chordata</taxon>
        <taxon>Craniata</taxon>
        <taxon>Vertebrata</taxon>
        <taxon>Euteleostomi</taxon>
        <taxon>Mammalia</taxon>
        <taxon>Eutheria</taxon>
        <taxon>Laurasiatheria</taxon>
        <taxon>Artiodactyla</taxon>
        <taxon>Whippomorpha</taxon>
        <taxon>Cetacea</taxon>
        <taxon>Odontoceti</taxon>
        <taxon>Physeteridae</taxon>
        <taxon>Physeter</taxon>
    </lineage>
</organism>
<evidence type="ECO:0000256" key="12">
    <source>
        <dbReference type="SAM" id="MobiDB-lite"/>
    </source>
</evidence>
<keyword evidence="7 13" id="KW-0812">Transmembrane</keyword>
<dbReference type="SUPFAM" id="SSF49313">
    <property type="entry name" value="Cadherin-like"/>
    <property type="match status" value="1"/>
</dbReference>
<evidence type="ECO:0000256" key="5">
    <source>
        <dbReference type="ARBA" id="ARBA00022475"/>
    </source>
</evidence>
<dbReference type="PANTHER" id="PTHR10132">
    <property type="entry name" value="ALPHA-/EPSILON-SARCOGLYCAN FAMILY MEMBER"/>
    <property type="match status" value="1"/>
</dbReference>
<evidence type="ECO:0000256" key="2">
    <source>
        <dbReference type="ARBA" id="ARBA00004245"/>
    </source>
</evidence>
<proteinExistence type="inferred from homology"/>
<evidence type="ECO:0000259" key="14">
    <source>
        <dbReference type="SMART" id="SM00736"/>
    </source>
</evidence>
<dbReference type="InterPro" id="IPR048346">
    <property type="entry name" value="Sarcoglycan_N"/>
</dbReference>
<dbReference type="InterPro" id="IPR048347">
    <property type="entry name" value="Sarcoglycan_C"/>
</dbReference>